<keyword evidence="11" id="KW-1185">Reference proteome</keyword>
<dbReference type="Pfam" id="PF02518">
    <property type="entry name" value="HATPase_c"/>
    <property type="match status" value="1"/>
</dbReference>
<dbReference type="Gene3D" id="1.10.287.130">
    <property type="match status" value="1"/>
</dbReference>
<protein>
    <recommendedName>
        <fullName evidence="2">histidine kinase</fullName>
        <ecNumber evidence="2">2.7.13.3</ecNumber>
    </recommendedName>
</protein>
<dbReference type="PROSITE" id="PS50109">
    <property type="entry name" value="HIS_KIN"/>
    <property type="match status" value="1"/>
</dbReference>
<accession>A0ABS1U548</accession>
<dbReference type="InterPro" id="IPR050351">
    <property type="entry name" value="BphY/WalK/GraS-like"/>
</dbReference>
<dbReference type="InterPro" id="IPR003594">
    <property type="entry name" value="HATPase_dom"/>
</dbReference>
<evidence type="ECO:0000256" key="3">
    <source>
        <dbReference type="ARBA" id="ARBA00022553"/>
    </source>
</evidence>
<dbReference type="EMBL" id="JAETWB010000008">
    <property type="protein sequence ID" value="MBL6079820.1"/>
    <property type="molecule type" value="Genomic_DNA"/>
</dbReference>
<dbReference type="SMART" id="SM00065">
    <property type="entry name" value="GAF"/>
    <property type="match status" value="1"/>
</dbReference>
<dbReference type="InterPro" id="IPR003018">
    <property type="entry name" value="GAF"/>
</dbReference>
<dbReference type="InterPro" id="IPR036097">
    <property type="entry name" value="HisK_dim/P_sf"/>
</dbReference>
<keyword evidence="6 10" id="KW-0418">Kinase</keyword>
<dbReference type="SMART" id="SM00388">
    <property type="entry name" value="HisKA"/>
    <property type="match status" value="1"/>
</dbReference>
<dbReference type="Pfam" id="PF00512">
    <property type="entry name" value="HisKA"/>
    <property type="match status" value="1"/>
</dbReference>
<dbReference type="SMART" id="SM00387">
    <property type="entry name" value="HATPase_c"/>
    <property type="match status" value="1"/>
</dbReference>
<dbReference type="SUPFAM" id="SSF55874">
    <property type="entry name" value="ATPase domain of HSP90 chaperone/DNA topoisomerase II/histidine kinase"/>
    <property type="match status" value="1"/>
</dbReference>
<dbReference type="PANTHER" id="PTHR42878:SF7">
    <property type="entry name" value="SENSOR HISTIDINE KINASE GLRK"/>
    <property type="match status" value="1"/>
</dbReference>
<keyword evidence="4" id="KW-0808">Transferase</keyword>
<dbReference type="RefSeq" id="WP_202833065.1">
    <property type="nucleotide sequence ID" value="NZ_JAETWB010000008.1"/>
</dbReference>
<evidence type="ECO:0000256" key="1">
    <source>
        <dbReference type="ARBA" id="ARBA00000085"/>
    </source>
</evidence>
<proteinExistence type="predicted"/>
<dbReference type="InterPro" id="IPR003661">
    <property type="entry name" value="HisK_dim/P_dom"/>
</dbReference>
<dbReference type="InterPro" id="IPR029016">
    <property type="entry name" value="GAF-like_dom_sf"/>
</dbReference>
<organism evidence="10 11">
    <name type="scientific">Belnapia arida</name>
    <dbReference type="NCBI Taxonomy" id="2804533"/>
    <lineage>
        <taxon>Bacteria</taxon>
        <taxon>Pseudomonadati</taxon>
        <taxon>Pseudomonadota</taxon>
        <taxon>Alphaproteobacteria</taxon>
        <taxon>Acetobacterales</taxon>
        <taxon>Roseomonadaceae</taxon>
        <taxon>Belnapia</taxon>
    </lineage>
</organism>
<evidence type="ECO:0000313" key="11">
    <source>
        <dbReference type="Proteomes" id="UP000660885"/>
    </source>
</evidence>
<evidence type="ECO:0000256" key="2">
    <source>
        <dbReference type="ARBA" id="ARBA00012438"/>
    </source>
</evidence>
<evidence type="ECO:0000256" key="4">
    <source>
        <dbReference type="ARBA" id="ARBA00022679"/>
    </source>
</evidence>
<dbReference type="Pfam" id="PF01590">
    <property type="entry name" value="GAF"/>
    <property type="match status" value="1"/>
</dbReference>
<comment type="caution">
    <text evidence="10">The sequence shown here is derived from an EMBL/GenBank/DDBJ whole genome shotgun (WGS) entry which is preliminary data.</text>
</comment>
<keyword evidence="3" id="KW-0597">Phosphoprotein</keyword>
<evidence type="ECO:0000313" key="10">
    <source>
        <dbReference type="EMBL" id="MBL6079820.1"/>
    </source>
</evidence>
<gene>
    <name evidence="10" type="ORF">JMJ56_17515</name>
</gene>
<comment type="catalytic activity">
    <reaction evidence="1">
        <text>ATP + protein L-histidine = ADP + protein N-phospho-L-histidine.</text>
        <dbReference type="EC" id="2.7.13.3"/>
    </reaction>
</comment>
<evidence type="ECO:0000259" key="9">
    <source>
        <dbReference type="PROSITE" id="PS50109"/>
    </source>
</evidence>
<dbReference type="CDD" id="cd00075">
    <property type="entry name" value="HATPase"/>
    <property type="match status" value="1"/>
</dbReference>
<dbReference type="InterPro" id="IPR004358">
    <property type="entry name" value="Sig_transdc_His_kin-like_C"/>
</dbReference>
<dbReference type="SUPFAM" id="SSF55781">
    <property type="entry name" value="GAF domain-like"/>
    <property type="match status" value="1"/>
</dbReference>
<dbReference type="InterPro" id="IPR036890">
    <property type="entry name" value="HATPase_C_sf"/>
</dbReference>
<dbReference type="Gene3D" id="3.30.565.10">
    <property type="entry name" value="Histidine kinase-like ATPase, C-terminal domain"/>
    <property type="match status" value="1"/>
</dbReference>
<dbReference type="CDD" id="cd00082">
    <property type="entry name" value="HisKA"/>
    <property type="match status" value="1"/>
</dbReference>
<reference evidence="10 11" key="1">
    <citation type="submission" date="2021-01" db="EMBL/GenBank/DDBJ databases">
        <title>Belnapia mucosa sp. nov. and Belnapia arida sp. nov., isolated from the Tabernas Desert (Almeria, Spain).</title>
        <authorList>
            <person name="Molina-Menor E."/>
            <person name="Vidal-Verdu A."/>
            <person name="Calonge A."/>
            <person name="Satari L."/>
            <person name="Pereto J."/>
            <person name="Porcar M."/>
        </authorList>
    </citation>
    <scope>NUCLEOTIDE SEQUENCE [LARGE SCALE GENOMIC DNA]</scope>
    <source>
        <strain evidence="10 11">T18</strain>
    </source>
</reference>
<dbReference type="Gene3D" id="3.30.450.40">
    <property type="match status" value="1"/>
</dbReference>
<keyword evidence="5" id="KW-0547">Nucleotide-binding</keyword>
<evidence type="ECO:0000256" key="5">
    <source>
        <dbReference type="ARBA" id="ARBA00022741"/>
    </source>
</evidence>
<evidence type="ECO:0000256" key="7">
    <source>
        <dbReference type="ARBA" id="ARBA00022840"/>
    </source>
</evidence>
<dbReference type="InterPro" id="IPR005467">
    <property type="entry name" value="His_kinase_dom"/>
</dbReference>
<name>A0ABS1U548_9PROT</name>
<sequence>MTEDFAADVAAIGSIPIMPTVLDTVCRLSGMRFAAVARVTEDRWIACAIRDEIAFGLAPGGELPIESTLCHEVRLATTRVVIDDVVAHPVYCSHHTPATYGFRSYISVPVRRADGSVFGTLCAIDPEPRRLDVPEIVGMFEMFADLIGQHLAALERTVASEATLLDAQRVAALREQFIAVLGHDLRNPLAAIDGGMRLLRKTPLDDQALRLITLVQASVGRMSGLIDNLVDFARCRLGDGLLLEREHVEIETLLRQIASELQVDRPDRIVDIACRLDAPVTCDRRRMAQLVSNLLGNALTHGAANRPVRVSAWAEGGWFELSVANAGEPIPPGMLPGLFQPFVRGPQGPRGEGLGLGLYIAQQIAEAHGGIIEATSTPAETRFTLRMPLPE</sequence>
<dbReference type="PRINTS" id="PR00344">
    <property type="entry name" value="BCTRLSENSOR"/>
</dbReference>
<evidence type="ECO:0000256" key="6">
    <source>
        <dbReference type="ARBA" id="ARBA00022777"/>
    </source>
</evidence>
<keyword evidence="8" id="KW-0902">Two-component regulatory system</keyword>
<dbReference type="SUPFAM" id="SSF47384">
    <property type="entry name" value="Homodimeric domain of signal transducing histidine kinase"/>
    <property type="match status" value="1"/>
</dbReference>
<evidence type="ECO:0000256" key="8">
    <source>
        <dbReference type="ARBA" id="ARBA00023012"/>
    </source>
</evidence>
<dbReference type="PANTHER" id="PTHR42878">
    <property type="entry name" value="TWO-COMPONENT HISTIDINE KINASE"/>
    <property type="match status" value="1"/>
</dbReference>
<dbReference type="Proteomes" id="UP000660885">
    <property type="component" value="Unassembled WGS sequence"/>
</dbReference>
<feature type="domain" description="Histidine kinase" evidence="9">
    <location>
        <begin position="180"/>
        <end position="391"/>
    </location>
</feature>
<dbReference type="GO" id="GO:0016301">
    <property type="term" value="F:kinase activity"/>
    <property type="evidence" value="ECO:0007669"/>
    <property type="project" value="UniProtKB-KW"/>
</dbReference>
<dbReference type="EC" id="2.7.13.3" evidence="2"/>
<keyword evidence="7" id="KW-0067">ATP-binding</keyword>